<name>A0AAF3F6J8_9BILA</name>
<protein>
    <submittedName>
        <fullName evidence="3">Cytochrome b561 domain-containing protein</fullName>
    </submittedName>
</protein>
<accession>A0AAF3F6J8</accession>
<sequence>MDFLRAESPDVKAPRYSWAHAPVSTAISNEHKFWNLSGKTVIRRRCAFSALFVTIINLMGIVTRVSVESGPRTNGDFWLHVHVGLALFSFVFSVVMTATRGRSSVVVVLSVLTIWFSITFGIFLLMTMAVSLAATH</sequence>
<dbReference type="Proteomes" id="UP000887575">
    <property type="component" value="Unassembled WGS sequence"/>
</dbReference>
<keyword evidence="1" id="KW-1133">Transmembrane helix</keyword>
<evidence type="ECO:0000313" key="2">
    <source>
        <dbReference type="Proteomes" id="UP000887575"/>
    </source>
</evidence>
<dbReference type="WBParaSite" id="MBELARI_LOCUS21263">
    <property type="protein sequence ID" value="MBELARI_LOCUS21263"/>
    <property type="gene ID" value="MBELARI_LOCUS21263"/>
</dbReference>
<evidence type="ECO:0000256" key="1">
    <source>
        <dbReference type="SAM" id="Phobius"/>
    </source>
</evidence>
<organism evidence="2 3">
    <name type="scientific">Mesorhabditis belari</name>
    <dbReference type="NCBI Taxonomy" id="2138241"/>
    <lineage>
        <taxon>Eukaryota</taxon>
        <taxon>Metazoa</taxon>
        <taxon>Ecdysozoa</taxon>
        <taxon>Nematoda</taxon>
        <taxon>Chromadorea</taxon>
        <taxon>Rhabditida</taxon>
        <taxon>Rhabditina</taxon>
        <taxon>Rhabditomorpha</taxon>
        <taxon>Rhabditoidea</taxon>
        <taxon>Rhabditidae</taxon>
        <taxon>Mesorhabditinae</taxon>
        <taxon>Mesorhabditis</taxon>
    </lineage>
</organism>
<reference evidence="3" key="1">
    <citation type="submission" date="2024-02" db="UniProtKB">
        <authorList>
            <consortium name="WormBaseParasite"/>
        </authorList>
    </citation>
    <scope>IDENTIFICATION</scope>
</reference>
<keyword evidence="1" id="KW-0472">Membrane</keyword>
<evidence type="ECO:0000313" key="3">
    <source>
        <dbReference type="WBParaSite" id="MBELARI_LOCUS21263"/>
    </source>
</evidence>
<feature type="transmembrane region" description="Helical" evidence="1">
    <location>
        <begin position="77"/>
        <end position="98"/>
    </location>
</feature>
<feature type="transmembrane region" description="Helical" evidence="1">
    <location>
        <begin position="105"/>
        <end position="134"/>
    </location>
</feature>
<feature type="transmembrane region" description="Helical" evidence="1">
    <location>
        <begin position="46"/>
        <end position="65"/>
    </location>
</feature>
<keyword evidence="2" id="KW-1185">Reference proteome</keyword>
<keyword evidence="1" id="KW-0812">Transmembrane</keyword>
<proteinExistence type="predicted"/>
<dbReference type="AlphaFoldDB" id="A0AAF3F6J8"/>